<feature type="transmembrane region" description="Helical" evidence="1">
    <location>
        <begin position="69"/>
        <end position="91"/>
    </location>
</feature>
<dbReference type="InterPro" id="IPR036259">
    <property type="entry name" value="MFS_trans_sf"/>
</dbReference>
<dbReference type="AlphaFoldDB" id="A0A3M2LQ82"/>
<evidence type="ECO:0000313" key="3">
    <source>
        <dbReference type="Proteomes" id="UP000278673"/>
    </source>
</evidence>
<dbReference type="Proteomes" id="UP000278673">
    <property type="component" value="Unassembled WGS sequence"/>
</dbReference>
<feature type="transmembrane region" description="Helical" evidence="1">
    <location>
        <begin position="40"/>
        <end position="62"/>
    </location>
</feature>
<name>A0A3M2LQ82_9ACTN</name>
<keyword evidence="3" id="KW-1185">Reference proteome</keyword>
<feature type="transmembrane region" description="Helical" evidence="1">
    <location>
        <begin position="162"/>
        <end position="187"/>
    </location>
</feature>
<proteinExistence type="predicted"/>
<keyword evidence="1" id="KW-0472">Membrane</keyword>
<reference evidence="2 3" key="1">
    <citation type="submission" date="2018-10" db="EMBL/GenBank/DDBJ databases">
        <title>Isolation, diversity and antifungal activity of actinobacteria from wheat.</title>
        <authorList>
            <person name="Han C."/>
        </authorList>
    </citation>
    <scope>NUCLEOTIDE SEQUENCE [LARGE SCALE GENOMIC DNA]</scope>
    <source>
        <strain evidence="2 3">NEAU-YY642</strain>
    </source>
</reference>
<protein>
    <submittedName>
        <fullName evidence="2">MFS transporter</fullName>
    </submittedName>
</protein>
<keyword evidence="1" id="KW-0812">Transmembrane</keyword>
<gene>
    <name evidence="2" type="ORF">EBN88_14790</name>
</gene>
<accession>A0A3M2LQ82</accession>
<organism evidence="2 3">
    <name type="scientific">Streptomyces triticirhizae</name>
    <dbReference type="NCBI Taxonomy" id="2483353"/>
    <lineage>
        <taxon>Bacteria</taxon>
        <taxon>Bacillati</taxon>
        <taxon>Actinomycetota</taxon>
        <taxon>Actinomycetes</taxon>
        <taxon>Kitasatosporales</taxon>
        <taxon>Streptomycetaceae</taxon>
        <taxon>Streptomyces</taxon>
    </lineage>
</organism>
<evidence type="ECO:0000256" key="1">
    <source>
        <dbReference type="SAM" id="Phobius"/>
    </source>
</evidence>
<evidence type="ECO:0000313" key="2">
    <source>
        <dbReference type="EMBL" id="RMI39482.1"/>
    </source>
</evidence>
<dbReference type="SUPFAM" id="SSF103473">
    <property type="entry name" value="MFS general substrate transporter"/>
    <property type="match status" value="1"/>
</dbReference>
<feature type="non-terminal residue" evidence="2">
    <location>
        <position position="190"/>
    </location>
</feature>
<feature type="transmembrane region" description="Helical" evidence="1">
    <location>
        <begin position="97"/>
        <end position="124"/>
    </location>
</feature>
<dbReference type="Gene3D" id="1.20.1250.20">
    <property type="entry name" value="MFS general substrate transporter like domains"/>
    <property type="match status" value="1"/>
</dbReference>
<sequence length="190" mass="18121">MNGPLVRCLVTAFLARVADEGMGIAVVLLALDRTGGAAEGAFVVTAWLLPHVVTAPLTGALMARARRPALLCAGALACFALAIGGLSALVGRAPTPWVLAVALAGGACGPMVSGGLSSVVGALASRTTNAAQAGAVEAAAVGRAYAWDSAGYNAASLGGPALVALVAAAASPATALGALALLAASAAPLA</sequence>
<dbReference type="EMBL" id="RFFJ01000072">
    <property type="protein sequence ID" value="RMI39482.1"/>
    <property type="molecule type" value="Genomic_DNA"/>
</dbReference>
<keyword evidence="1" id="KW-1133">Transmembrane helix</keyword>
<comment type="caution">
    <text evidence="2">The sequence shown here is derived from an EMBL/GenBank/DDBJ whole genome shotgun (WGS) entry which is preliminary data.</text>
</comment>